<sequence>MAETPEEHVYYVFRRQASGAPLTEVGSVDAKSEQLAKIYAKENYARRKRTTNLVVVSAEDMHEIGDDAAYGGALDKEYRNDEGYDVEGFPA</sequence>
<dbReference type="Pfam" id="PF06243">
    <property type="entry name" value="PaaB"/>
    <property type="match status" value="1"/>
</dbReference>
<accession>A0ABD5W6V0</accession>
<dbReference type="Gene3D" id="3.10.20.520">
    <property type="entry name" value="Phenylacetic acid degradation B"/>
    <property type="match status" value="1"/>
</dbReference>
<name>A0ABD5W6V0_9EURY</name>
<dbReference type="RefSeq" id="WP_267162216.1">
    <property type="nucleotide sequence ID" value="NZ_CP112972.1"/>
</dbReference>
<comment type="caution">
    <text evidence="1">The sequence shown here is derived from an EMBL/GenBank/DDBJ whole genome shotgun (WGS) entry which is preliminary data.</text>
</comment>
<reference evidence="1 2" key="1">
    <citation type="journal article" date="2019" name="Int. J. Syst. Evol. Microbiol.">
        <title>The Global Catalogue of Microorganisms (GCM) 10K type strain sequencing project: providing services to taxonomists for standard genome sequencing and annotation.</title>
        <authorList>
            <consortium name="The Broad Institute Genomics Platform"/>
            <consortium name="The Broad Institute Genome Sequencing Center for Infectious Disease"/>
            <person name="Wu L."/>
            <person name="Ma J."/>
        </authorList>
    </citation>
    <scope>NUCLEOTIDE SEQUENCE [LARGE SCALE GENOMIC DNA]</scope>
    <source>
        <strain evidence="1 2">JCM 30072</strain>
    </source>
</reference>
<protein>
    <submittedName>
        <fullName evidence="1">Phenylacetic acid degradation protein PaaB</fullName>
    </submittedName>
</protein>
<proteinExistence type="predicted"/>
<organism evidence="1 2">
    <name type="scientific">Halovenus salina</name>
    <dbReference type="NCBI Taxonomy" id="1510225"/>
    <lineage>
        <taxon>Archaea</taxon>
        <taxon>Methanobacteriati</taxon>
        <taxon>Methanobacteriota</taxon>
        <taxon>Stenosarchaea group</taxon>
        <taxon>Halobacteria</taxon>
        <taxon>Halobacteriales</taxon>
        <taxon>Haloarculaceae</taxon>
        <taxon>Halovenus</taxon>
    </lineage>
</organism>
<dbReference type="GeneID" id="76631603"/>
<dbReference type="AlphaFoldDB" id="A0ABD5W6V0"/>
<gene>
    <name evidence="1" type="ORF">ACFQQG_16240</name>
</gene>
<dbReference type="InterPro" id="IPR038693">
    <property type="entry name" value="PaaB_sf"/>
</dbReference>
<keyword evidence="2" id="KW-1185">Reference proteome</keyword>
<evidence type="ECO:0000313" key="1">
    <source>
        <dbReference type="EMBL" id="MFC7059439.1"/>
    </source>
</evidence>
<dbReference type="EMBL" id="JBHSZI010000001">
    <property type="protein sequence ID" value="MFC7059439.1"/>
    <property type="molecule type" value="Genomic_DNA"/>
</dbReference>
<evidence type="ECO:0000313" key="2">
    <source>
        <dbReference type="Proteomes" id="UP001596445"/>
    </source>
</evidence>
<dbReference type="Proteomes" id="UP001596445">
    <property type="component" value="Unassembled WGS sequence"/>
</dbReference>
<dbReference type="InterPro" id="IPR009359">
    <property type="entry name" value="PaaB"/>
</dbReference>